<feature type="compositionally biased region" description="Basic and acidic residues" evidence="1">
    <location>
        <begin position="82"/>
        <end position="92"/>
    </location>
</feature>
<dbReference type="Proteomes" id="UP000675163">
    <property type="component" value="Unassembled WGS sequence"/>
</dbReference>
<comment type="caution">
    <text evidence="2">The sequence shown here is derived from an EMBL/GenBank/DDBJ whole genome shotgun (WGS) entry which is preliminary data.</text>
</comment>
<reference evidence="2" key="1">
    <citation type="submission" date="2021-02" db="EMBL/GenBank/DDBJ databases">
        <title>Sequencing the genomes of 1000 actinobacteria strains.</title>
        <authorList>
            <person name="Klenk H.-P."/>
        </authorList>
    </citation>
    <scope>NUCLEOTIDE SEQUENCE</scope>
    <source>
        <strain evidence="2">DSM 22850</strain>
    </source>
</reference>
<gene>
    <name evidence="2" type="ORF">JOF28_002376</name>
</gene>
<feature type="region of interest" description="Disordered" evidence="1">
    <location>
        <begin position="1"/>
        <end position="92"/>
    </location>
</feature>
<keyword evidence="3" id="KW-1185">Reference proteome</keyword>
<feature type="compositionally biased region" description="Low complexity" evidence="1">
    <location>
        <begin position="1"/>
        <end position="32"/>
    </location>
</feature>
<dbReference type="EMBL" id="JAFIDA010000001">
    <property type="protein sequence ID" value="MBP1327144.1"/>
    <property type="molecule type" value="Genomic_DNA"/>
</dbReference>
<name>A0A940PXG5_9MICO</name>
<proteinExistence type="predicted"/>
<dbReference type="RefSeq" id="WP_209705944.1">
    <property type="nucleotide sequence ID" value="NZ_JAFIDA010000001.1"/>
</dbReference>
<dbReference type="AlphaFoldDB" id="A0A940PXG5"/>
<accession>A0A940PXG5</accession>
<protein>
    <submittedName>
        <fullName evidence="2">Uncharacterized protein</fullName>
    </submittedName>
</protein>
<organism evidence="2 3">
    <name type="scientific">Leucobacter exalbidus</name>
    <dbReference type="NCBI Taxonomy" id="662960"/>
    <lineage>
        <taxon>Bacteria</taxon>
        <taxon>Bacillati</taxon>
        <taxon>Actinomycetota</taxon>
        <taxon>Actinomycetes</taxon>
        <taxon>Micrococcales</taxon>
        <taxon>Microbacteriaceae</taxon>
        <taxon>Leucobacter</taxon>
    </lineage>
</organism>
<evidence type="ECO:0000313" key="3">
    <source>
        <dbReference type="Proteomes" id="UP000675163"/>
    </source>
</evidence>
<evidence type="ECO:0000313" key="2">
    <source>
        <dbReference type="EMBL" id="MBP1327144.1"/>
    </source>
</evidence>
<sequence>MTGTVTCEPGTPGVPGTVGTSGTPGAPGTPVVRRNRRATRPAPAGVDPRPSQHALTSRASEDRPEGWGDASASKQVSSYDAELQRDKPPHWG</sequence>
<evidence type="ECO:0000256" key="1">
    <source>
        <dbReference type="SAM" id="MobiDB-lite"/>
    </source>
</evidence>